<dbReference type="Gene3D" id="3.40.50.300">
    <property type="entry name" value="P-loop containing nucleotide triphosphate hydrolases"/>
    <property type="match status" value="1"/>
</dbReference>
<comment type="similarity">
    <text evidence="1">Belongs to the helicase family. RecQ subfamily.</text>
</comment>
<proteinExistence type="inferred from homology"/>
<gene>
    <name evidence="6" type="ORF">niasHS_013934</name>
</gene>
<evidence type="ECO:0000256" key="3">
    <source>
        <dbReference type="ARBA" id="ARBA00034808"/>
    </source>
</evidence>
<dbReference type="Proteomes" id="UP001620645">
    <property type="component" value="Unassembled WGS sequence"/>
</dbReference>
<evidence type="ECO:0000313" key="7">
    <source>
        <dbReference type="Proteomes" id="UP001620645"/>
    </source>
</evidence>
<dbReference type="EMBL" id="JBICCN010000300">
    <property type="protein sequence ID" value="KAL3079652.1"/>
    <property type="molecule type" value="Genomic_DNA"/>
</dbReference>
<protein>
    <recommendedName>
        <fullName evidence="3">DNA 3'-5' helicase</fullName>
        <ecNumber evidence="3">5.6.2.4</ecNumber>
    </recommendedName>
</protein>
<feature type="compositionally biased region" description="Basic and acidic residues" evidence="4">
    <location>
        <begin position="410"/>
        <end position="424"/>
    </location>
</feature>
<dbReference type="GO" id="GO:0043138">
    <property type="term" value="F:3'-5' DNA helicase activity"/>
    <property type="evidence" value="ECO:0007669"/>
    <property type="project" value="UniProtKB-EC"/>
</dbReference>
<dbReference type="InterPro" id="IPR032284">
    <property type="entry name" value="RecQ_Zn-bd"/>
</dbReference>
<sequence length="569" mass="64364">MSNGCRIWMASKSCRQPRTNICSFIAFERGTRAEHVKLATDFSAKCLATESSAPDLESDLPRIRIFYLTPRVRCIGHHSFADRPFSQPWTDQLFRHGRGPRVSTWGHDFRPAYLRLKSLRSFSQNDLESDSPRIRIFYRTPESAALDTIRSLIGRFHSRGQINYFVVTRADCEPIAQLVTKDCDIPADVYHAGLSDKKRAEVQQQWMSGAVPVVVAKIAFGMGVDKAPTADPPSFYISKFHPYQRFVIHWNPPQNMANYYQESGRDGMLSFARVYYSRDYHGMMHYGQRIGPNQSHSETKNVSEELVEQRKKEIERGFNKMIEYLESSSCHHALLGQYFDDRVEPCASHCDACKLPQRVRDALRSMEQSSAWKTSASREAADDASLYGGGRKGQERDTLDYSQTLGGDDAAERRGAETDGEREERLRVRAFLQKALRKRRQRATNDAPTDSSSTFASAATHLLNKVNGRGGDVPALVDPSLHAENQGTFPFLRSTDSERRELSRAKLFDELRKNQTGAALNFDGVERKMHTADALNTKAGQVEEHIFGGAKIGNIYAHRIGAKILELRK</sequence>
<dbReference type="InterPro" id="IPR001650">
    <property type="entry name" value="Helicase_C-like"/>
</dbReference>
<dbReference type="PANTHER" id="PTHR13710">
    <property type="entry name" value="DNA HELICASE RECQ FAMILY MEMBER"/>
    <property type="match status" value="1"/>
</dbReference>
<keyword evidence="7" id="KW-1185">Reference proteome</keyword>
<dbReference type="Pfam" id="PF16124">
    <property type="entry name" value="RecQ_Zn_bind"/>
    <property type="match status" value="1"/>
</dbReference>
<dbReference type="PANTHER" id="PTHR13710:SF152">
    <property type="entry name" value="ATP-DEPENDENT DNA HELICASE Q5"/>
    <property type="match status" value="1"/>
</dbReference>
<evidence type="ECO:0000256" key="2">
    <source>
        <dbReference type="ARBA" id="ARBA00034617"/>
    </source>
</evidence>
<comment type="catalytic activity">
    <reaction evidence="2">
        <text>Couples ATP hydrolysis with the unwinding of duplex DNA by translocating in the 3'-5' direction.</text>
        <dbReference type="EC" id="5.6.2.4"/>
    </reaction>
</comment>
<dbReference type="EC" id="5.6.2.4" evidence="3"/>
<evidence type="ECO:0000256" key="1">
    <source>
        <dbReference type="ARBA" id="ARBA00005446"/>
    </source>
</evidence>
<dbReference type="SUPFAM" id="SSF52540">
    <property type="entry name" value="P-loop containing nucleoside triphosphate hydrolases"/>
    <property type="match status" value="1"/>
</dbReference>
<evidence type="ECO:0000256" key="4">
    <source>
        <dbReference type="SAM" id="MobiDB-lite"/>
    </source>
</evidence>
<evidence type="ECO:0000313" key="6">
    <source>
        <dbReference type="EMBL" id="KAL3079652.1"/>
    </source>
</evidence>
<organism evidence="6 7">
    <name type="scientific">Heterodera schachtii</name>
    <name type="common">Sugarbeet cyst nematode worm</name>
    <name type="synonym">Tylenchus schachtii</name>
    <dbReference type="NCBI Taxonomy" id="97005"/>
    <lineage>
        <taxon>Eukaryota</taxon>
        <taxon>Metazoa</taxon>
        <taxon>Ecdysozoa</taxon>
        <taxon>Nematoda</taxon>
        <taxon>Chromadorea</taxon>
        <taxon>Rhabditida</taxon>
        <taxon>Tylenchina</taxon>
        <taxon>Tylenchomorpha</taxon>
        <taxon>Tylenchoidea</taxon>
        <taxon>Heteroderidae</taxon>
        <taxon>Heteroderinae</taxon>
        <taxon>Heterodera</taxon>
    </lineage>
</organism>
<dbReference type="SMART" id="SM00490">
    <property type="entry name" value="HELICc"/>
    <property type="match status" value="1"/>
</dbReference>
<dbReference type="InterPro" id="IPR027417">
    <property type="entry name" value="P-loop_NTPase"/>
</dbReference>
<name>A0ABD2INL9_HETSC</name>
<accession>A0ABD2INL9</accession>
<feature type="region of interest" description="Disordered" evidence="4">
    <location>
        <begin position="370"/>
        <end position="424"/>
    </location>
</feature>
<feature type="domain" description="Helicase C-terminal" evidence="5">
    <location>
        <begin position="148"/>
        <end position="314"/>
    </location>
</feature>
<dbReference type="AlphaFoldDB" id="A0ABD2INL9"/>
<evidence type="ECO:0000259" key="5">
    <source>
        <dbReference type="PROSITE" id="PS51194"/>
    </source>
</evidence>
<dbReference type="PROSITE" id="PS51194">
    <property type="entry name" value="HELICASE_CTER"/>
    <property type="match status" value="1"/>
</dbReference>
<reference evidence="6 7" key="1">
    <citation type="submission" date="2024-10" db="EMBL/GenBank/DDBJ databases">
        <authorList>
            <person name="Kim D."/>
        </authorList>
    </citation>
    <scope>NUCLEOTIDE SEQUENCE [LARGE SCALE GENOMIC DNA]</scope>
    <source>
        <strain evidence="6">Taebaek</strain>
    </source>
</reference>
<comment type="caution">
    <text evidence="6">The sequence shown here is derived from an EMBL/GenBank/DDBJ whole genome shotgun (WGS) entry which is preliminary data.</text>
</comment>